<sequence length="142" mass="16258">MNDCKYIDGIKIEKLRWWCTVADSAARNGGVGATRSRSPNLRNRAGKDGRRRWWRSWRAGWQAQAMVQWAGRWWQEVGPAGPLCGTEPVWPPSKIFYFKCVSIPNFDDNQSWPRKIMASPGNGITLLLQTSIPRDHTESINK</sequence>
<proteinExistence type="predicted"/>
<dbReference type="EMBL" id="AP003208">
    <property type="protein sequence ID" value="BAD52782.1"/>
    <property type="molecule type" value="Genomic_DNA"/>
</dbReference>
<evidence type="ECO:0000313" key="1">
    <source>
        <dbReference type="EMBL" id="BAD52782.1"/>
    </source>
</evidence>
<gene>
    <name evidence="1" type="ORF">B1158F07.41</name>
</gene>
<organism evidence="1">
    <name type="scientific">Oryza sativa subsp. japonica</name>
    <name type="common">Rice</name>
    <dbReference type="NCBI Taxonomy" id="39947"/>
    <lineage>
        <taxon>Eukaryota</taxon>
        <taxon>Viridiplantae</taxon>
        <taxon>Streptophyta</taxon>
        <taxon>Embryophyta</taxon>
        <taxon>Tracheophyta</taxon>
        <taxon>Spermatophyta</taxon>
        <taxon>Magnoliopsida</taxon>
        <taxon>Liliopsida</taxon>
        <taxon>Poales</taxon>
        <taxon>Poaceae</taxon>
        <taxon>BOP clade</taxon>
        <taxon>Oryzoideae</taxon>
        <taxon>Oryzeae</taxon>
        <taxon>Oryzinae</taxon>
        <taxon>Oryza</taxon>
        <taxon>Oryza sativa</taxon>
    </lineage>
</organism>
<dbReference type="Proteomes" id="UP000817658">
    <property type="component" value="Chromosome 1"/>
</dbReference>
<accession>Q5Z8E7</accession>
<dbReference type="AlphaFoldDB" id="Q5Z8E7"/>
<reference evidence="1" key="1">
    <citation type="journal article" date="2002" name="Nature">
        <title>The genome sequence and structure of rice chromosome 1.</title>
        <authorList>
            <person name="Sasaki T."/>
            <person name="Matsumoto T."/>
            <person name="Yamamoto K."/>
            <person name="Sakata K."/>
            <person name="Baba T."/>
            <person name="Katayose Y."/>
            <person name="Wu J."/>
            <person name="Niimura Y."/>
            <person name="Cheng Z."/>
            <person name="Nagamura Y."/>
            <person name="Antonio B.A."/>
            <person name="Kanamori H."/>
            <person name="Hosokawa S."/>
            <person name="Masukawa M."/>
            <person name="Arikawa K."/>
            <person name="Chiden Y."/>
            <person name="Hayashi M."/>
            <person name="Okamoto M."/>
            <person name="Ando T."/>
            <person name="Aoki H."/>
            <person name="Arita K."/>
            <person name="Hamada M."/>
            <person name="Harada C."/>
            <person name="Hijishita S."/>
            <person name="Honda M."/>
            <person name="Ichikawa Y."/>
            <person name="Idonuma A."/>
            <person name="Iijima M."/>
            <person name="Ikeda M."/>
            <person name="Ikeno M."/>
            <person name="Itoh S."/>
            <person name="Itoh T."/>
            <person name="Itoh Y."/>
            <person name="Itoh Y."/>
            <person name="Iwabuchi A."/>
            <person name="Kamiya K."/>
            <person name="Karasawa W."/>
            <person name="Katagiri S."/>
            <person name="Kikuta A."/>
            <person name="Kobayashi N."/>
            <person name="Kono I."/>
            <person name="Machita K."/>
            <person name="Maehara T."/>
            <person name="Mizuno H."/>
            <person name="Mizubayashi T."/>
            <person name="Mukai Y."/>
            <person name="Nagasaki H."/>
            <person name="Nakashima M."/>
            <person name="Nakama Y."/>
            <person name="Nakamichi Y."/>
            <person name="Nakamura M."/>
            <person name="Namiki N."/>
            <person name="Negishi M."/>
            <person name="Ohta I."/>
            <person name="Ono N."/>
            <person name="Saji S."/>
            <person name="Sakai K."/>
            <person name="Shibata M."/>
            <person name="Shimokawa T."/>
            <person name="Shomura A."/>
            <person name="Song J."/>
            <person name="Takazaki Y."/>
            <person name="Terasawa K."/>
            <person name="Tsuji K."/>
            <person name="Waki K."/>
            <person name="Yamagata H."/>
            <person name="Yamane H."/>
            <person name="Yoshiki S."/>
            <person name="Yoshihara R."/>
            <person name="Yukawa K."/>
            <person name="Zhong H."/>
            <person name="Iwama H."/>
            <person name="Endo T."/>
            <person name="Ito H."/>
            <person name="Hahn J.H."/>
            <person name="Kim H.I."/>
            <person name="Eun M.Y."/>
            <person name="Yano M."/>
            <person name="Jiang J."/>
            <person name="Gojobori T."/>
        </authorList>
    </citation>
    <scope>NUCLEOTIDE SEQUENCE</scope>
</reference>
<protein>
    <submittedName>
        <fullName evidence="1">Uncharacterized protein</fullName>
    </submittedName>
</protein>
<name>Q5Z8E7_ORYSJ</name>